<evidence type="ECO:0000259" key="8">
    <source>
        <dbReference type="Pfam" id="PF00482"/>
    </source>
</evidence>
<evidence type="ECO:0000313" key="10">
    <source>
        <dbReference type="Proteomes" id="UP000241426"/>
    </source>
</evidence>
<keyword evidence="5 7" id="KW-1133">Transmembrane helix</keyword>
<dbReference type="InterPro" id="IPR042094">
    <property type="entry name" value="T2SS_GspF_sf"/>
</dbReference>
<dbReference type="GO" id="GO:0005886">
    <property type="term" value="C:plasma membrane"/>
    <property type="evidence" value="ECO:0007669"/>
    <property type="project" value="UniProtKB-SubCell"/>
</dbReference>
<dbReference type="PANTHER" id="PTHR30012:SF0">
    <property type="entry name" value="TYPE II SECRETION SYSTEM PROTEIN F-RELATED"/>
    <property type="match status" value="1"/>
</dbReference>
<dbReference type="InterPro" id="IPR003004">
    <property type="entry name" value="GspF/PilC"/>
</dbReference>
<dbReference type="Gene3D" id="1.20.81.30">
    <property type="entry name" value="Type II secretion system (T2SS), domain F"/>
    <property type="match status" value="2"/>
</dbReference>
<evidence type="ECO:0000256" key="3">
    <source>
        <dbReference type="ARBA" id="ARBA00022475"/>
    </source>
</evidence>
<sequence>MNEVYKKIMMLRFSSSSKKARLFNKLASRMRSGTQIMTVFTDMANRIETKDKDFKWMNPQYAFLINAISVYGSGKELSECFNGWVSSTQLVLIKTGEQSGQMTEALASCVELEKKLQLISKAVKSSMRMPVIAVFALVGLLYGAYTQGVPIMLEVSSDVSTWGSISTNFKNLSAVVGQSPFASLLIVFLLGLFYKITLPNLTISSIPSIRNILDKYFPFYDAYRRIQASIFLKSLATLLASGVRVNDALELILKNSNRYVSYHVNEMKIKIGSGKGLESIFETPFLGEDGEDLSDMAKGDDLEGAIREVSEESIQSVIEELPMKLNIVGKLMIIGCIGVVLFGVASLYEIIGNITG</sequence>
<evidence type="ECO:0000313" key="9">
    <source>
        <dbReference type="EMBL" id="PSV01169.1"/>
    </source>
</evidence>
<feature type="domain" description="Type II secretion system protein GspF" evidence="8">
    <location>
        <begin position="231"/>
        <end position="345"/>
    </location>
</feature>
<evidence type="ECO:0000256" key="5">
    <source>
        <dbReference type="ARBA" id="ARBA00022989"/>
    </source>
</evidence>
<gene>
    <name evidence="9" type="ORF">C9J27_03860</name>
</gene>
<dbReference type="PANTHER" id="PTHR30012">
    <property type="entry name" value="GENERAL SECRETION PATHWAY PROTEIN"/>
    <property type="match status" value="1"/>
</dbReference>
<accession>A0A2T3KMZ2</accession>
<evidence type="ECO:0000256" key="2">
    <source>
        <dbReference type="ARBA" id="ARBA00005745"/>
    </source>
</evidence>
<protein>
    <recommendedName>
        <fullName evidence="8">Type II secretion system protein GspF domain-containing protein</fullName>
    </recommendedName>
</protein>
<dbReference type="EMBL" id="PYNF01000002">
    <property type="protein sequence ID" value="PSV01169.1"/>
    <property type="molecule type" value="Genomic_DNA"/>
</dbReference>
<evidence type="ECO:0000256" key="4">
    <source>
        <dbReference type="ARBA" id="ARBA00022692"/>
    </source>
</evidence>
<keyword evidence="4 7" id="KW-0812">Transmembrane</keyword>
<comment type="subcellular location">
    <subcellularLocation>
        <location evidence="1">Cell membrane</location>
        <topology evidence="1">Multi-pass membrane protein</topology>
    </subcellularLocation>
</comment>
<comment type="similarity">
    <text evidence="2">Belongs to the GSP F family.</text>
</comment>
<feature type="transmembrane region" description="Helical" evidence="7">
    <location>
        <begin position="173"/>
        <end position="194"/>
    </location>
</feature>
<reference evidence="9 10" key="1">
    <citation type="submission" date="2018-01" db="EMBL/GenBank/DDBJ databases">
        <title>Whole genome sequencing of Histamine producing bacteria.</title>
        <authorList>
            <person name="Butler K."/>
        </authorList>
    </citation>
    <scope>NUCLEOTIDE SEQUENCE [LARGE SCALE GENOMIC DNA]</scope>
    <source>
        <strain evidence="9 10">FS-7.2</strain>
    </source>
</reference>
<evidence type="ECO:0000256" key="6">
    <source>
        <dbReference type="ARBA" id="ARBA00023136"/>
    </source>
</evidence>
<evidence type="ECO:0000256" key="1">
    <source>
        <dbReference type="ARBA" id="ARBA00004651"/>
    </source>
</evidence>
<feature type="transmembrane region" description="Helical" evidence="7">
    <location>
        <begin position="331"/>
        <end position="351"/>
    </location>
</feature>
<organism evidence="9 10">
    <name type="scientific">Photobacterium kishitanii</name>
    <dbReference type="NCBI Taxonomy" id="318456"/>
    <lineage>
        <taxon>Bacteria</taxon>
        <taxon>Pseudomonadati</taxon>
        <taxon>Pseudomonadota</taxon>
        <taxon>Gammaproteobacteria</taxon>
        <taxon>Vibrionales</taxon>
        <taxon>Vibrionaceae</taxon>
        <taxon>Photobacterium</taxon>
    </lineage>
</organism>
<dbReference type="InterPro" id="IPR018076">
    <property type="entry name" value="T2SS_GspF_dom"/>
</dbReference>
<keyword evidence="6 7" id="KW-0472">Membrane</keyword>
<feature type="transmembrane region" description="Helical" evidence="7">
    <location>
        <begin position="131"/>
        <end position="153"/>
    </location>
</feature>
<keyword evidence="3" id="KW-1003">Cell membrane</keyword>
<dbReference type="Pfam" id="PF00482">
    <property type="entry name" value="T2SSF"/>
    <property type="match status" value="1"/>
</dbReference>
<comment type="caution">
    <text evidence="9">The sequence shown here is derived from an EMBL/GenBank/DDBJ whole genome shotgun (WGS) entry which is preliminary data.</text>
</comment>
<name>A0A2T3KMZ2_9GAMM</name>
<evidence type="ECO:0000256" key="7">
    <source>
        <dbReference type="SAM" id="Phobius"/>
    </source>
</evidence>
<proteinExistence type="inferred from homology"/>
<dbReference type="AlphaFoldDB" id="A0A2T3KMZ2"/>
<dbReference type="Proteomes" id="UP000241426">
    <property type="component" value="Unassembled WGS sequence"/>
</dbReference>